<evidence type="ECO:0000256" key="2">
    <source>
        <dbReference type="ARBA" id="ARBA00023242"/>
    </source>
</evidence>
<dbReference type="Pfam" id="PF08161">
    <property type="entry name" value="RRP12_HEAT"/>
    <property type="match status" value="1"/>
</dbReference>
<dbReference type="EMBL" id="KZ309188">
    <property type="protein sequence ID" value="KAG8237559.1"/>
    <property type="molecule type" value="Genomic_DNA"/>
</dbReference>
<dbReference type="AlphaFoldDB" id="A0A8K0PBJ0"/>
<evidence type="ECO:0000313" key="7">
    <source>
        <dbReference type="Proteomes" id="UP000792457"/>
    </source>
</evidence>
<evidence type="ECO:0000256" key="3">
    <source>
        <dbReference type="SAM" id="MobiDB-lite"/>
    </source>
</evidence>
<dbReference type="PANTHER" id="PTHR48287">
    <property type="entry name" value="ARM REPEAT SUPERFAMILY PROTEIN"/>
    <property type="match status" value="1"/>
</dbReference>
<proteinExistence type="predicted"/>
<dbReference type="OrthoDB" id="2192888at2759"/>
<gene>
    <name evidence="6" type="ORF">J437_LFUL017765</name>
</gene>
<reference evidence="6" key="2">
    <citation type="submission" date="2017-10" db="EMBL/GenBank/DDBJ databases">
        <title>Ladona fulva Genome sequencing and assembly.</title>
        <authorList>
            <person name="Murali S."/>
            <person name="Richards S."/>
            <person name="Bandaranaike D."/>
            <person name="Bellair M."/>
            <person name="Blankenburg K."/>
            <person name="Chao H."/>
            <person name="Dinh H."/>
            <person name="Doddapaneni H."/>
            <person name="Dugan-Rocha S."/>
            <person name="Elkadiri S."/>
            <person name="Gnanaolivu R."/>
            <person name="Hernandez B."/>
            <person name="Skinner E."/>
            <person name="Javaid M."/>
            <person name="Lee S."/>
            <person name="Li M."/>
            <person name="Ming W."/>
            <person name="Munidasa M."/>
            <person name="Muniz J."/>
            <person name="Nguyen L."/>
            <person name="Hughes D."/>
            <person name="Osuji N."/>
            <person name="Pu L.-L."/>
            <person name="Puazo M."/>
            <person name="Qu C."/>
            <person name="Quiroz J."/>
            <person name="Raj R."/>
            <person name="Weissenberger G."/>
            <person name="Xin Y."/>
            <person name="Zou X."/>
            <person name="Han Y."/>
            <person name="Worley K."/>
            <person name="Muzny D."/>
            <person name="Gibbs R."/>
        </authorList>
    </citation>
    <scope>NUCLEOTIDE SEQUENCE</scope>
    <source>
        <strain evidence="6">Sampled in the wild</strain>
    </source>
</reference>
<evidence type="ECO:0000259" key="5">
    <source>
        <dbReference type="Pfam" id="PF25772"/>
    </source>
</evidence>
<feature type="compositionally biased region" description="Basic residues" evidence="3">
    <location>
        <begin position="753"/>
        <end position="763"/>
    </location>
</feature>
<dbReference type="Proteomes" id="UP000792457">
    <property type="component" value="Unassembled WGS sequence"/>
</dbReference>
<accession>A0A8K0PBJ0</accession>
<evidence type="ECO:0000256" key="1">
    <source>
        <dbReference type="ARBA" id="ARBA00004123"/>
    </source>
</evidence>
<name>A0A8K0PBJ0_LADFU</name>
<feature type="region of interest" description="Disordered" evidence="3">
    <location>
        <begin position="1"/>
        <end position="36"/>
    </location>
</feature>
<sequence>MGNFRPRVKGKGKRWAKGQSSSSNPDTRKHRDSAKSRFFHENLGQTGLTTEALRKHDAFSGVKSEELADDAFTVSDSTFKTFGTFASDWSSCSNQSFSRLLNGFRADSAIHKEMLAVLAAVTEVLKSKGGKENEAEYFMALMTTLEVTDSVESIAAILSLMGMSIKKVPDTVLRAKFSEATKTLVDILGAYAESDNNIIIRSVIGCLSVLLRAQEAVEWGNSSTLQIYDSILAFTIHVKPKVRKAAQHAVCAILKGSCFMLSHPNADDKEKAKISERIHPAAAHTAKFCIQEMERVSSLGSGSTSTLHMLGLLKEIVPCFPKTQLKATCECILKVMTLGNVLVTSCGMQALHGLLVSRPSSSSFPPELNARLIAALFQYQPPPNDIQPLMAWLVVMQEAYSNLALQDLNLCMGNVPKLFSTCTQLWLSDRQEVMTGATNATYTVIKDCISLAAQKVSSSQDKQHKYLPLIQKCFGFVQAGLQYQYHHAWKHVFHLMSVMFEVCGAGPCQNFMLPCLKSLAELRDSDKFTYGREVDLAIGKAVTSFGPKAVLTAIPFNVTGEEKSYEFPRSWLLPVLKDNIKNSELQIFGQVFLPIASLCRKKSLELEGKNEKVGAHTYDLLQAQIWSLLPSFCNGAKDVKTNFKNIAKILGMAISDRKDLRLDVMLSLRRLISKSLDTSEEDQKELGRFAKNYLPILFNLYTTQPNGSEEAGQRLAAFETIKLYLRITEPSLCSELFDRAFGKLMSFNPGLTTRKRKKKKGKKVKETQEPMEEDKTAPNFVHSMITVFHCSAAKMPMNRRRLTG</sequence>
<reference evidence="6" key="1">
    <citation type="submission" date="2013-04" db="EMBL/GenBank/DDBJ databases">
        <authorList>
            <person name="Qu J."/>
            <person name="Murali S.C."/>
            <person name="Bandaranaike D."/>
            <person name="Bellair M."/>
            <person name="Blankenburg K."/>
            <person name="Chao H."/>
            <person name="Dinh H."/>
            <person name="Doddapaneni H."/>
            <person name="Downs B."/>
            <person name="Dugan-Rocha S."/>
            <person name="Elkadiri S."/>
            <person name="Gnanaolivu R.D."/>
            <person name="Hernandez B."/>
            <person name="Javaid M."/>
            <person name="Jayaseelan J.C."/>
            <person name="Lee S."/>
            <person name="Li M."/>
            <person name="Ming W."/>
            <person name="Munidasa M."/>
            <person name="Muniz J."/>
            <person name="Nguyen L."/>
            <person name="Ongeri F."/>
            <person name="Osuji N."/>
            <person name="Pu L.-L."/>
            <person name="Puazo M."/>
            <person name="Qu C."/>
            <person name="Quiroz J."/>
            <person name="Raj R."/>
            <person name="Weissenberger G."/>
            <person name="Xin Y."/>
            <person name="Zou X."/>
            <person name="Han Y."/>
            <person name="Richards S."/>
            <person name="Worley K."/>
            <person name="Muzny D."/>
            <person name="Gibbs R."/>
        </authorList>
    </citation>
    <scope>NUCLEOTIDE SEQUENCE</scope>
    <source>
        <strain evidence="6">Sampled in the wild</strain>
    </source>
</reference>
<comment type="subcellular location">
    <subcellularLocation>
        <location evidence="1">Nucleus</location>
    </subcellularLocation>
</comment>
<feature type="region of interest" description="Disordered" evidence="3">
    <location>
        <begin position="752"/>
        <end position="774"/>
    </location>
</feature>
<feature type="domain" description="RRP12 HEAT" evidence="4">
    <location>
        <begin position="428"/>
        <end position="703"/>
    </location>
</feature>
<comment type="caution">
    <text evidence="6">The sequence shown here is derived from an EMBL/GenBank/DDBJ whole genome shotgun (WGS) entry which is preliminary data.</text>
</comment>
<evidence type="ECO:0000259" key="4">
    <source>
        <dbReference type="Pfam" id="PF08161"/>
    </source>
</evidence>
<evidence type="ECO:0008006" key="8">
    <source>
        <dbReference type="Google" id="ProtNLM"/>
    </source>
</evidence>
<protein>
    <recommendedName>
        <fullName evidence="8">RRP12-like protein</fullName>
    </recommendedName>
</protein>
<dbReference type="SUPFAM" id="SSF48371">
    <property type="entry name" value="ARM repeat"/>
    <property type="match status" value="1"/>
</dbReference>
<feature type="domain" description="RRP12 N-terminal HEAT" evidence="5">
    <location>
        <begin position="109"/>
        <end position="357"/>
    </location>
</feature>
<dbReference type="Pfam" id="PF25772">
    <property type="entry name" value="HEAT_RRP12_N"/>
    <property type="match status" value="1"/>
</dbReference>
<dbReference type="PANTHER" id="PTHR48287:SF1">
    <property type="entry name" value="ARM REPEAT SUPERFAMILY PROTEIN"/>
    <property type="match status" value="1"/>
</dbReference>
<feature type="compositionally biased region" description="Basic and acidic residues" evidence="3">
    <location>
        <begin position="764"/>
        <end position="774"/>
    </location>
</feature>
<keyword evidence="2" id="KW-0539">Nucleus</keyword>
<feature type="compositionally biased region" description="Basic and acidic residues" evidence="3">
    <location>
        <begin position="26"/>
        <end position="36"/>
    </location>
</feature>
<dbReference type="InterPro" id="IPR016024">
    <property type="entry name" value="ARM-type_fold"/>
</dbReference>
<dbReference type="InterPro" id="IPR052087">
    <property type="entry name" value="RRP12"/>
</dbReference>
<organism evidence="6 7">
    <name type="scientific">Ladona fulva</name>
    <name type="common">Scarce chaser dragonfly</name>
    <name type="synonym">Libellula fulva</name>
    <dbReference type="NCBI Taxonomy" id="123851"/>
    <lineage>
        <taxon>Eukaryota</taxon>
        <taxon>Metazoa</taxon>
        <taxon>Ecdysozoa</taxon>
        <taxon>Arthropoda</taxon>
        <taxon>Hexapoda</taxon>
        <taxon>Insecta</taxon>
        <taxon>Pterygota</taxon>
        <taxon>Palaeoptera</taxon>
        <taxon>Odonata</taxon>
        <taxon>Epiprocta</taxon>
        <taxon>Anisoptera</taxon>
        <taxon>Libelluloidea</taxon>
        <taxon>Libellulidae</taxon>
        <taxon>Ladona</taxon>
    </lineage>
</organism>
<dbReference type="InterPro" id="IPR012978">
    <property type="entry name" value="HEAT_RRP12"/>
</dbReference>
<dbReference type="InterPro" id="IPR057860">
    <property type="entry name" value="HEAT_RRP12_N"/>
</dbReference>
<feature type="compositionally biased region" description="Basic residues" evidence="3">
    <location>
        <begin position="1"/>
        <end position="16"/>
    </location>
</feature>
<keyword evidence="7" id="KW-1185">Reference proteome</keyword>
<evidence type="ECO:0000313" key="6">
    <source>
        <dbReference type="EMBL" id="KAG8237559.1"/>
    </source>
</evidence>
<dbReference type="GO" id="GO:0005634">
    <property type="term" value="C:nucleus"/>
    <property type="evidence" value="ECO:0007669"/>
    <property type="project" value="UniProtKB-SubCell"/>
</dbReference>